<evidence type="ECO:0000259" key="2">
    <source>
        <dbReference type="Pfam" id="PF00892"/>
    </source>
</evidence>
<evidence type="ECO:0000313" key="4">
    <source>
        <dbReference type="Proteomes" id="UP000265955"/>
    </source>
</evidence>
<dbReference type="PANTHER" id="PTHR22911">
    <property type="entry name" value="ACYL-MALONYL CONDENSING ENZYME-RELATED"/>
    <property type="match status" value="1"/>
</dbReference>
<dbReference type="Proteomes" id="UP000265955">
    <property type="component" value="Unassembled WGS sequence"/>
</dbReference>
<feature type="transmembrane region" description="Helical" evidence="1">
    <location>
        <begin position="188"/>
        <end position="207"/>
    </location>
</feature>
<feature type="transmembrane region" description="Helical" evidence="1">
    <location>
        <begin position="37"/>
        <end position="61"/>
    </location>
</feature>
<evidence type="ECO:0000256" key="1">
    <source>
        <dbReference type="SAM" id="Phobius"/>
    </source>
</evidence>
<reference evidence="4" key="1">
    <citation type="submission" date="2018-09" db="EMBL/GenBank/DDBJ databases">
        <authorList>
            <person name="Zhu H."/>
        </authorList>
    </citation>
    <scope>NUCLEOTIDE SEQUENCE [LARGE SCALE GENOMIC DNA]</scope>
    <source>
        <strain evidence="4">K1R23-30</strain>
    </source>
</reference>
<dbReference type="SUPFAM" id="SSF103481">
    <property type="entry name" value="Multidrug resistance efflux transporter EmrE"/>
    <property type="match status" value="2"/>
</dbReference>
<feature type="transmembrane region" description="Helical" evidence="1">
    <location>
        <begin position="133"/>
        <end position="149"/>
    </location>
</feature>
<feature type="transmembrane region" description="Helical" evidence="1">
    <location>
        <begin position="108"/>
        <end position="126"/>
    </location>
</feature>
<keyword evidence="4" id="KW-1185">Reference proteome</keyword>
<keyword evidence="1" id="KW-1133">Transmembrane helix</keyword>
<name>A0A3A3FSF4_9BURK</name>
<sequence length="303" mass="32929">MHNATSRANLWLGIACLVAGQWTLTLLDTAGKLLTQAGYHVVMIAWMRYTINTVFMAATLAPLYYRKTGRSILATQRPGLQIFRAAMLLFSTIVFFSVLKIVPLSEGTAMNFCAPLIVLAVSPWLLKEKSYPSRWVAVGIGFIGMLIVMRPGGGIVPAGVLLGAASAIIFAGVSVLTRKTNQTDHPLVTLFYGGLVGMIASTLIVPFFWSSHMPTTREWLILASTGITSTVGHYFVNSAYKHAEASLLTPFFYLQIISATGMGWLVFNQLPDTLTALGIGIICASGMGIAYVEHRRMHRQAAL</sequence>
<feature type="domain" description="EamA" evidence="2">
    <location>
        <begin position="158"/>
        <end position="285"/>
    </location>
</feature>
<accession>A0A3A3FSF4</accession>
<dbReference type="InterPro" id="IPR037185">
    <property type="entry name" value="EmrE-like"/>
</dbReference>
<feature type="transmembrane region" description="Helical" evidence="1">
    <location>
        <begin position="273"/>
        <end position="292"/>
    </location>
</feature>
<dbReference type="EMBL" id="QYUO01000001">
    <property type="protein sequence ID" value="RJF98460.1"/>
    <property type="molecule type" value="Genomic_DNA"/>
</dbReference>
<organism evidence="3 4">
    <name type="scientific">Noviherbaspirillum saxi</name>
    <dbReference type="NCBI Taxonomy" id="2320863"/>
    <lineage>
        <taxon>Bacteria</taxon>
        <taxon>Pseudomonadati</taxon>
        <taxon>Pseudomonadota</taxon>
        <taxon>Betaproteobacteria</taxon>
        <taxon>Burkholderiales</taxon>
        <taxon>Oxalobacteraceae</taxon>
        <taxon>Noviherbaspirillum</taxon>
    </lineage>
</organism>
<feature type="transmembrane region" description="Helical" evidence="1">
    <location>
        <begin position="82"/>
        <end position="102"/>
    </location>
</feature>
<feature type="transmembrane region" description="Helical" evidence="1">
    <location>
        <begin position="248"/>
        <end position="267"/>
    </location>
</feature>
<comment type="caution">
    <text evidence="3">The sequence shown here is derived from an EMBL/GenBank/DDBJ whole genome shotgun (WGS) entry which is preliminary data.</text>
</comment>
<feature type="domain" description="EamA" evidence="2">
    <location>
        <begin position="18"/>
        <end position="149"/>
    </location>
</feature>
<dbReference type="InterPro" id="IPR000620">
    <property type="entry name" value="EamA_dom"/>
</dbReference>
<dbReference type="OrthoDB" id="8584557at2"/>
<feature type="transmembrane region" description="Helical" evidence="1">
    <location>
        <begin position="219"/>
        <end position="236"/>
    </location>
</feature>
<dbReference type="GO" id="GO:0016020">
    <property type="term" value="C:membrane"/>
    <property type="evidence" value="ECO:0007669"/>
    <property type="project" value="InterPro"/>
</dbReference>
<protein>
    <submittedName>
        <fullName evidence="3">DMT family transporter</fullName>
    </submittedName>
</protein>
<dbReference type="AlphaFoldDB" id="A0A3A3FSF4"/>
<proteinExistence type="predicted"/>
<keyword evidence="1" id="KW-0472">Membrane</keyword>
<gene>
    <name evidence="3" type="ORF">D3871_08045</name>
</gene>
<dbReference type="PANTHER" id="PTHR22911:SF103">
    <property type="entry name" value="BLR2811 PROTEIN"/>
    <property type="match status" value="1"/>
</dbReference>
<keyword evidence="1" id="KW-0812">Transmembrane</keyword>
<dbReference type="RefSeq" id="WP_119768412.1">
    <property type="nucleotide sequence ID" value="NZ_QYUO01000001.1"/>
</dbReference>
<feature type="transmembrane region" description="Helical" evidence="1">
    <location>
        <begin position="155"/>
        <end position="176"/>
    </location>
</feature>
<evidence type="ECO:0000313" key="3">
    <source>
        <dbReference type="EMBL" id="RJF98460.1"/>
    </source>
</evidence>
<dbReference type="Pfam" id="PF00892">
    <property type="entry name" value="EamA"/>
    <property type="match status" value="2"/>
</dbReference>